<evidence type="ECO:0000313" key="3">
    <source>
        <dbReference type="Proteomes" id="UP001632038"/>
    </source>
</evidence>
<gene>
    <name evidence="2" type="ORF">CASFOL_021873</name>
</gene>
<dbReference type="SUPFAM" id="SSF81383">
    <property type="entry name" value="F-box domain"/>
    <property type="match status" value="1"/>
</dbReference>
<dbReference type="Proteomes" id="UP001632038">
    <property type="component" value="Unassembled WGS sequence"/>
</dbReference>
<sequence>MPPKRNHRQKNNKPSIADAGSGAMSDCVLPQDIMFNIVTRLPVKSIHRFKAVCKPWCKLFATPKFMKSHHAQFPLVGLNFSTLWWGSISPPRNPNFSGDNSPTWKWTDVLGSSSSSQILALRPNPPLWPHPPTLSKLTSVQTLLLFDNQLSKPPHQFLQALLCSRVLMMMWRW</sequence>
<dbReference type="PANTHER" id="PTHR31672">
    <property type="entry name" value="BNACNNG10540D PROTEIN"/>
    <property type="match status" value="1"/>
</dbReference>
<comment type="caution">
    <text evidence="2">The sequence shown here is derived from an EMBL/GenBank/DDBJ whole genome shotgun (WGS) entry which is preliminary data.</text>
</comment>
<reference evidence="3" key="1">
    <citation type="journal article" date="2024" name="IScience">
        <title>Strigolactones Initiate the Formation of Haustorium-like Structures in Castilleja.</title>
        <authorList>
            <person name="Buerger M."/>
            <person name="Peterson D."/>
            <person name="Chory J."/>
        </authorList>
    </citation>
    <scope>NUCLEOTIDE SEQUENCE [LARGE SCALE GENOMIC DNA]</scope>
</reference>
<feature type="domain" description="F-box" evidence="1">
    <location>
        <begin position="29"/>
        <end position="69"/>
    </location>
</feature>
<proteinExistence type="predicted"/>
<protein>
    <recommendedName>
        <fullName evidence="1">F-box domain-containing protein</fullName>
    </recommendedName>
</protein>
<evidence type="ECO:0000313" key="2">
    <source>
        <dbReference type="EMBL" id="KAL3634819.1"/>
    </source>
</evidence>
<accession>A0ABD3D0J3</accession>
<dbReference type="InterPro" id="IPR036047">
    <property type="entry name" value="F-box-like_dom_sf"/>
</dbReference>
<evidence type="ECO:0000259" key="1">
    <source>
        <dbReference type="SMART" id="SM00256"/>
    </source>
</evidence>
<name>A0ABD3D0J3_9LAMI</name>
<dbReference type="InterPro" id="IPR050796">
    <property type="entry name" value="SCF_F-box_component"/>
</dbReference>
<dbReference type="SMART" id="SM00256">
    <property type="entry name" value="FBOX"/>
    <property type="match status" value="1"/>
</dbReference>
<dbReference type="Gene3D" id="1.20.1280.50">
    <property type="match status" value="1"/>
</dbReference>
<dbReference type="AlphaFoldDB" id="A0ABD3D0J3"/>
<organism evidence="2 3">
    <name type="scientific">Castilleja foliolosa</name>
    <dbReference type="NCBI Taxonomy" id="1961234"/>
    <lineage>
        <taxon>Eukaryota</taxon>
        <taxon>Viridiplantae</taxon>
        <taxon>Streptophyta</taxon>
        <taxon>Embryophyta</taxon>
        <taxon>Tracheophyta</taxon>
        <taxon>Spermatophyta</taxon>
        <taxon>Magnoliopsida</taxon>
        <taxon>eudicotyledons</taxon>
        <taxon>Gunneridae</taxon>
        <taxon>Pentapetalae</taxon>
        <taxon>asterids</taxon>
        <taxon>lamiids</taxon>
        <taxon>Lamiales</taxon>
        <taxon>Orobanchaceae</taxon>
        <taxon>Pedicularideae</taxon>
        <taxon>Castillejinae</taxon>
        <taxon>Castilleja</taxon>
    </lineage>
</organism>
<keyword evidence="3" id="KW-1185">Reference proteome</keyword>
<dbReference type="InterPro" id="IPR001810">
    <property type="entry name" value="F-box_dom"/>
</dbReference>
<dbReference type="CDD" id="cd22157">
    <property type="entry name" value="F-box_AtFBW1-like"/>
    <property type="match status" value="1"/>
</dbReference>
<dbReference type="EMBL" id="JAVIJP010000028">
    <property type="protein sequence ID" value="KAL3634819.1"/>
    <property type="molecule type" value="Genomic_DNA"/>
</dbReference>
<dbReference type="Pfam" id="PF00646">
    <property type="entry name" value="F-box"/>
    <property type="match status" value="1"/>
</dbReference>